<reference evidence="2 3" key="1">
    <citation type="journal article" date="2023" name="Life. Sci Alliance">
        <title>Evolutionary insights into 3D genome organization and epigenetic landscape of Vigna mungo.</title>
        <authorList>
            <person name="Junaid A."/>
            <person name="Singh B."/>
            <person name="Bhatia S."/>
        </authorList>
    </citation>
    <scope>NUCLEOTIDE SEQUENCE [LARGE SCALE GENOMIC DNA]</scope>
    <source>
        <strain evidence="2">Urdbean</strain>
    </source>
</reference>
<keyword evidence="3" id="KW-1185">Reference proteome</keyword>
<dbReference type="Proteomes" id="UP001374535">
    <property type="component" value="Chromosome 1"/>
</dbReference>
<evidence type="ECO:0000313" key="2">
    <source>
        <dbReference type="EMBL" id="WVZ24587.1"/>
    </source>
</evidence>
<protein>
    <submittedName>
        <fullName evidence="2">Uncharacterized protein</fullName>
    </submittedName>
</protein>
<feature type="region of interest" description="Disordered" evidence="1">
    <location>
        <begin position="75"/>
        <end position="106"/>
    </location>
</feature>
<evidence type="ECO:0000313" key="3">
    <source>
        <dbReference type="Proteomes" id="UP001374535"/>
    </source>
</evidence>
<proteinExistence type="predicted"/>
<name>A0AAQ3SBG7_VIGMU</name>
<dbReference type="EMBL" id="CP144700">
    <property type="protein sequence ID" value="WVZ24587.1"/>
    <property type="molecule type" value="Genomic_DNA"/>
</dbReference>
<accession>A0AAQ3SBG7</accession>
<organism evidence="2 3">
    <name type="scientific">Vigna mungo</name>
    <name type="common">Black gram</name>
    <name type="synonym">Phaseolus mungo</name>
    <dbReference type="NCBI Taxonomy" id="3915"/>
    <lineage>
        <taxon>Eukaryota</taxon>
        <taxon>Viridiplantae</taxon>
        <taxon>Streptophyta</taxon>
        <taxon>Embryophyta</taxon>
        <taxon>Tracheophyta</taxon>
        <taxon>Spermatophyta</taxon>
        <taxon>Magnoliopsida</taxon>
        <taxon>eudicotyledons</taxon>
        <taxon>Gunneridae</taxon>
        <taxon>Pentapetalae</taxon>
        <taxon>rosids</taxon>
        <taxon>fabids</taxon>
        <taxon>Fabales</taxon>
        <taxon>Fabaceae</taxon>
        <taxon>Papilionoideae</taxon>
        <taxon>50 kb inversion clade</taxon>
        <taxon>NPAAA clade</taxon>
        <taxon>indigoferoid/millettioid clade</taxon>
        <taxon>Phaseoleae</taxon>
        <taxon>Vigna</taxon>
    </lineage>
</organism>
<gene>
    <name evidence="2" type="ORF">V8G54_003131</name>
</gene>
<evidence type="ECO:0000256" key="1">
    <source>
        <dbReference type="SAM" id="MobiDB-lite"/>
    </source>
</evidence>
<sequence>MSTMVTDYINHLNTLSLPDSYDQLIINITNNNIEGCLHFEDVARAILEEESRRRNKEDRLESSKQTQALVMMRERSTKYGSSGSQSHDRSQKGMSRKNVGTRRVEERTLRHQPHKVVWQILQRMKIFCEKEGRSESYCNGCIDKSRRSGVDVTSYLGKSQSEVCKAERNIYSGSGWLFYLYASTGITGAIPRRSKVYSRNLWVYYIKRKSNETKAQAELETGERIKCLGYANNVKGYCLLLLSRNEMMLQPEGFEKQQNLEDLAFSEVKLTESLAVPQHARVQASYPISYQLSSSMSPSSEVERMEKSRVPYASVVDSLIVAMMGTRPDIAQAMGVVSRFVADLISFIKIFKWEIVKNEVPHWWELLKGYGLVAIKETPCPLC</sequence>
<dbReference type="AlphaFoldDB" id="A0AAQ3SBG7"/>